<reference evidence="2" key="1">
    <citation type="submission" date="2020-10" db="EMBL/GenBank/DDBJ databases">
        <title>Connecting structure to function with the recovery of over 1000 high-quality activated sludge metagenome-assembled genomes encoding full-length rRNA genes using long-read sequencing.</title>
        <authorList>
            <person name="Singleton C.M."/>
            <person name="Petriglieri F."/>
            <person name="Kristensen J.M."/>
            <person name="Kirkegaard R.H."/>
            <person name="Michaelsen T.Y."/>
            <person name="Andersen M.H."/>
            <person name="Karst S.M."/>
            <person name="Dueholm M.S."/>
            <person name="Nielsen P.H."/>
            <person name="Albertsen M."/>
        </authorList>
    </citation>
    <scope>NUCLEOTIDE SEQUENCE</scope>
    <source>
        <strain evidence="2">EsbW_18-Q3-R4-48_MAXAC.044</strain>
    </source>
</reference>
<accession>A0A9D7I9U1</accession>
<dbReference type="SUPFAM" id="SSF46785">
    <property type="entry name" value="Winged helix' DNA-binding domain"/>
    <property type="match status" value="1"/>
</dbReference>
<dbReference type="SUPFAM" id="SSF81301">
    <property type="entry name" value="Nucleotidyltransferase"/>
    <property type="match status" value="1"/>
</dbReference>
<organism evidence="2 3">
    <name type="scientific">Candidatus Propionivibrio dominans</name>
    <dbReference type="NCBI Taxonomy" id="2954373"/>
    <lineage>
        <taxon>Bacteria</taxon>
        <taxon>Pseudomonadati</taxon>
        <taxon>Pseudomonadota</taxon>
        <taxon>Betaproteobacteria</taxon>
        <taxon>Rhodocyclales</taxon>
        <taxon>Rhodocyclaceae</taxon>
        <taxon>Propionivibrio</taxon>
    </lineage>
</organism>
<dbReference type="InterPro" id="IPR036388">
    <property type="entry name" value="WH-like_DNA-bd_sf"/>
</dbReference>
<dbReference type="InterPro" id="IPR041633">
    <property type="entry name" value="Polbeta"/>
</dbReference>
<name>A0A9D7I9U1_9RHOO</name>
<dbReference type="InterPro" id="IPR036390">
    <property type="entry name" value="WH_DNA-bd_sf"/>
</dbReference>
<dbReference type="Gene3D" id="3.30.460.10">
    <property type="entry name" value="Beta Polymerase, domain 2"/>
    <property type="match status" value="1"/>
</dbReference>
<dbReference type="CDD" id="cd05403">
    <property type="entry name" value="NT_KNTase_like"/>
    <property type="match status" value="1"/>
</dbReference>
<evidence type="ECO:0000259" key="1">
    <source>
        <dbReference type="Pfam" id="PF18765"/>
    </source>
</evidence>
<comment type="caution">
    <text evidence="2">The sequence shown here is derived from an EMBL/GenBank/DDBJ whole genome shotgun (WGS) entry which is preliminary data.</text>
</comment>
<evidence type="ECO:0000313" key="3">
    <source>
        <dbReference type="Proteomes" id="UP000886602"/>
    </source>
</evidence>
<dbReference type="EMBL" id="JADJNC010000031">
    <property type="protein sequence ID" value="MBK7424502.1"/>
    <property type="molecule type" value="Genomic_DNA"/>
</dbReference>
<gene>
    <name evidence="2" type="ORF">IPJ48_16275</name>
</gene>
<dbReference type="Pfam" id="PF18765">
    <property type="entry name" value="Polbeta"/>
    <property type="match status" value="1"/>
</dbReference>
<evidence type="ECO:0000313" key="2">
    <source>
        <dbReference type="EMBL" id="MBK7424502.1"/>
    </source>
</evidence>
<dbReference type="InterPro" id="IPR043519">
    <property type="entry name" value="NT_sf"/>
</dbReference>
<protein>
    <submittedName>
        <fullName evidence="2">Nucleotidyltransferase domain-containing protein</fullName>
    </submittedName>
</protein>
<dbReference type="AlphaFoldDB" id="A0A9D7I9U1"/>
<dbReference type="Gene3D" id="1.10.10.10">
    <property type="entry name" value="Winged helix-like DNA-binding domain superfamily/Winged helix DNA-binding domain"/>
    <property type="match status" value="1"/>
</dbReference>
<sequence>MDSAAAVLFGKTRQAVLALLFDQPGASYYLREMSRMSGIAPGPLQHELTQLHKADLVVRSQDGNRVTYQANIAHPAFSDLQGLVSKTCGVPAQLTAAFAPHVARIAFAAIYGSLAKGTNHARSDVDLLIVGDIDLQTALAAVAPVEARIGREVSVRIFSREEYRARRARQDHFIEGVMTGPLTPLLGAPDDA</sequence>
<feature type="domain" description="Polymerase beta nucleotidyltransferase" evidence="1">
    <location>
        <begin position="102"/>
        <end position="159"/>
    </location>
</feature>
<proteinExistence type="predicted"/>
<dbReference type="Proteomes" id="UP000886602">
    <property type="component" value="Unassembled WGS sequence"/>
</dbReference>